<evidence type="ECO:0000256" key="5">
    <source>
        <dbReference type="ARBA" id="ARBA00023186"/>
    </source>
</evidence>
<comment type="subunit">
    <text evidence="6">Interacts with the iron-sulfur protein subunit within the SDH catalytic dimer.</text>
</comment>
<protein>
    <recommendedName>
        <fullName evidence="6">Succinate dehydrogenase assembly factor 3</fullName>
        <shortName evidence="6">SDH assembly factor 3</shortName>
        <shortName evidence="6">SDHAF3</shortName>
    </recommendedName>
</protein>
<dbReference type="AlphaFoldDB" id="A0A7G2CM05"/>
<dbReference type="PANTHER" id="PTHR13137:SF6">
    <property type="entry name" value="SUCCINATE DEHYDROGENASE ASSEMBLY FACTOR 3, MITOCHONDRIAL"/>
    <property type="match status" value="1"/>
</dbReference>
<dbReference type="Proteomes" id="UP000515908">
    <property type="component" value="Chromosome 14"/>
</dbReference>
<dbReference type="InterPro" id="IPR008381">
    <property type="entry name" value="SDHAF3/Sdh7"/>
</dbReference>
<evidence type="ECO:0000256" key="4">
    <source>
        <dbReference type="ARBA" id="ARBA00023128"/>
    </source>
</evidence>
<dbReference type="EMBL" id="LR877158">
    <property type="protein sequence ID" value="CAD2219583.1"/>
    <property type="molecule type" value="Genomic_DNA"/>
</dbReference>
<comment type="function">
    <text evidence="6">Plays an essential role in the assembly of succinate dehydrogenase (SDH), an enzyme complex (also referred to as respiratory complex II) that is a component of both the tricarboxylic acid (TCA) cycle and the mitochondrial electron transport chain, and which couples the oxidation of succinate to fumarate with the reduction of ubiquinone (coenzyme Q) to ubiquinol. Promotes maturation of the iron-sulfur protein subunit of the SDH catalytic dimer, protecting it from the deleterious effects of oxidants. May act together with SDHAF1.</text>
</comment>
<keyword evidence="3" id="KW-0809">Transit peptide</keyword>
<evidence type="ECO:0000313" key="9">
    <source>
        <dbReference type="Proteomes" id="UP000515908"/>
    </source>
</evidence>
<sequence length="166" mass="19184">MSLAALHPPSEVGKLQYKSPEWRLAMVRLYRVILRLHNKTVAVSLETSREAQGGPQAAVSEVVQGRDPSHKDDYIVKYLLTPEQQEFGNKFVMDAFRHHMDADRKSSEQFYEGWYQYVAQIASGVTARDLTQEETMYLSDEQKEQLNQIRDAFLKAREGQEPNYMV</sequence>
<dbReference type="GO" id="GO:0006105">
    <property type="term" value="P:succinate metabolic process"/>
    <property type="evidence" value="ECO:0007669"/>
    <property type="project" value="TreeGrafter"/>
</dbReference>
<proteinExistence type="inferred from homology"/>
<dbReference type="Pfam" id="PF13233">
    <property type="entry name" value="Complex1_LYR_2"/>
    <property type="match status" value="1"/>
</dbReference>
<evidence type="ECO:0000313" key="8">
    <source>
        <dbReference type="EMBL" id="CAD2219583.1"/>
    </source>
</evidence>
<feature type="region of interest" description="Disordered" evidence="7">
    <location>
        <begin position="46"/>
        <end position="65"/>
    </location>
</feature>
<name>A0A7G2CM05_9TRYP</name>
<evidence type="ECO:0000256" key="6">
    <source>
        <dbReference type="RuleBase" id="RU368039"/>
    </source>
</evidence>
<evidence type="ECO:0000256" key="1">
    <source>
        <dbReference type="ARBA" id="ARBA00004305"/>
    </source>
</evidence>
<keyword evidence="9" id="KW-1185">Reference proteome</keyword>
<dbReference type="PANTHER" id="PTHR13137">
    <property type="entry name" value="DC11 ACN9 HOMOLOG"/>
    <property type="match status" value="1"/>
</dbReference>
<accession>A0A7G2CM05</accession>
<organism evidence="8 9">
    <name type="scientific">Angomonas deanei</name>
    <dbReference type="NCBI Taxonomy" id="59799"/>
    <lineage>
        <taxon>Eukaryota</taxon>
        <taxon>Discoba</taxon>
        <taxon>Euglenozoa</taxon>
        <taxon>Kinetoplastea</taxon>
        <taxon>Metakinetoplastina</taxon>
        <taxon>Trypanosomatida</taxon>
        <taxon>Trypanosomatidae</taxon>
        <taxon>Strigomonadinae</taxon>
        <taxon>Angomonas</taxon>
    </lineage>
</organism>
<dbReference type="GO" id="GO:0005759">
    <property type="term" value="C:mitochondrial matrix"/>
    <property type="evidence" value="ECO:0007669"/>
    <property type="project" value="UniProtKB-SubCell"/>
</dbReference>
<dbReference type="VEuPathDB" id="TriTrypDB:ADEAN_000709200"/>
<gene>
    <name evidence="8" type="ORF">ADEAN_000709200</name>
</gene>
<keyword evidence="4 6" id="KW-0496">Mitochondrion</keyword>
<evidence type="ECO:0000256" key="2">
    <source>
        <dbReference type="ARBA" id="ARBA00006020"/>
    </source>
</evidence>
<comment type="similarity">
    <text evidence="2 6">Belongs to the complex I LYR family. SDHAF3 subfamily.</text>
</comment>
<keyword evidence="5 6" id="KW-0143">Chaperone</keyword>
<evidence type="ECO:0000256" key="7">
    <source>
        <dbReference type="SAM" id="MobiDB-lite"/>
    </source>
</evidence>
<comment type="subcellular location">
    <subcellularLocation>
        <location evidence="1 6">Mitochondrion matrix</location>
    </subcellularLocation>
</comment>
<evidence type="ECO:0000256" key="3">
    <source>
        <dbReference type="ARBA" id="ARBA00022946"/>
    </source>
</evidence>
<reference evidence="8 9" key="1">
    <citation type="submission" date="2020-08" db="EMBL/GenBank/DDBJ databases">
        <authorList>
            <person name="Newling K."/>
            <person name="Davey J."/>
            <person name="Forrester S."/>
        </authorList>
    </citation>
    <scope>NUCLEOTIDE SEQUENCE [LARGE SCALE GENOMIC DNA]</scope>
    <source>
        <strain evidence="9">Crithidia deanei Carvalho (ATCC PRA-265)</strain>
    </source>
</reference>
<dbReference type="GO" id="GO:0034553">
    <property type="term" value="P:mitochondrial respiratory chain complex II assembly"/>
    <property type="evidence" value="ECO:0007669"/>
    <property type="project" value="UniProtKB-UniRule"/>
</dbReference>
<dbReference type="GO" id="GO:0005758">
    <property type="term" value="C:mitochondrial intermembrane space"/>
    <property type="evidence" value="ECO:0007669"/>
    <property type="project" value="TreeGrafter"/>
</dbReference>